<keyword evidence="2" id="KW-0812">Transmembrane</keyword>
<sequence length="270" mass="28783">MFGVGIVCALVGAAAAFVLTWALSRSEASKQAHLEAPALAFVGSATLALFVLTAAFLVASSWQQRNAASDHTYQEARGLESAYAAAGALPAVQGQPVRRQLRAYVPEVAGPEWALMRRQEMSPRASRVLDQARLTAARAQSTSEEDKAAKETLTTALDTVTTARNQRSSDMRWSVPDPIFYALIATAVLVVLFPALVGINAGPRHMLVMIMLGTVLGFGVYLVSSLQHSFAPPLGVEPDAYRQTLTRFDQLDVSTPHGPGPQRTGVGHSG</sequence>
<feature type="region of interest" description="Disordered" evidence="1">
    <location>
        <begin position="251"/>
        <end position="270"/>
    </location>
</feature>
<dbReference type="InterPro" id="IPR025333">
    <property type="entry name" value="DUF4239"/>
</dbReference>
<organism evidence="3">
    <name type="scientific">Streptomyces sp. NBC_00060</name>
    <dbReference type="NCBI Taxonomy" id="2975636"/>
    <lineage>
        <taxon>Bacteria</taxon>
        <taxon>Bacillati</taxon>
        <taxon>Actinomycetota</taxon>
        <taxon>Actinomycetes</taxon>
        <taxon>Kitasatosporales</taxon>
        <taxon>Streptomycetaceae</taxon>
        <taxon>Streptomyces</taxon>
    </lineage>
</organism>
<dbReference type="AlphaFoldDB" id="A0AAU2HGD3"/>
<feature type="transmembrane region" description="Helical" evidence="2">
    <location>
        <begin position="38"/>
        <end position="59"/>
    </location>
</feature>
<proteinExistence type="predicted"/>
<keyword evidence="3" id="KW-0614">Plasmid</keyword>
<protein>
    <submittedName>
        <fullName evidence="3">DUF4239 domain-containing protein</fullName>
    </submittedName>
</protein>
<feature type="transmembrane region" description="Helical" evidence="2">
    <location>
        <begin position="179"/>
        <end position="199"/>
    </location>
</feature>
<gene>
    <name evidence="3" type="ORF">OHV25_40870</name>
</gene>
<accession>A0AAU2HGD3</accession>
<reference evidence="3" key="1">
    <citation type="submission" date="2022-10" db="EMBL/GenBank/DDBJ databases">
        <title>The complete genomes of actinobacterial strains from the NBC collection.</title>
        <authorList>
            <person name="Joergensen T.S."/>
            <person name="Alvarez Arevalo M."/>
            <person name="Sterndorff E.B."/>
            <person name="Faurdal D."/>
            <person name="Vuksanovic O."/>
            <person name="Mourched A.-S."/>
            <person name="Charusanti P."/>
            <person name="Shaw S."/>
            <person name="Blin K."/>
            <person name="Weber T."/>
        </authorList>
    </citation>
    <scope>NUCLEOTIDE SEQUENCE</scope>
    <source>
        <strain evidence="3">NBC_00060</strain>
        <plasmid evidence="3">unnamed1</plasmid>
    </source>
</reference>
<dbReference type="EMBL" id="CP108254">
    <property type="protein sequence ID" value="WTU45947.1"/>
    <property type="molecule type" value="Genomic_DNA"/>
</dbReference>
<feature type="transmembrane region" description="Helical" evidence="2">
    <location>
        <begin position="205"/>
        <end position="223"/>
    </location>
</feature>
<evidence type="ECO:0000256" key="1">
    <source>
        <dbReference type="SAM" id="MobiDB-lite"/>
    </source>
</evidence>
<dbReference type="RefSeq" id="WP_331723735.1">
    <property type="nucleotide sequence ID" value="NZ_CP108254.1"/>
</dbReference>
<evidence type="ECO:0000313" key="3">
    <source>
        <dbReference type="EMBL" id="WTU45947.1"/>
    </source>
</evidence>
<keyword evidence="2" id="KW-0472">Membrane</keyword>
<geneLocation type="plasmid" evidence="3">
    <name>unnamed1</name>
</geneLocation>
<evidence type="ECO:0000256" key="2">
    <source>
        <dbReference type="SAM" id="Phobius"/>
    </source>
</evidence>
<keyword evidence="2" id="KW-1133">Transmembrane helix</keyword>
<dbReference type="Pfam" id="PF14023">
    <property type="entry name" value="Bestrophin-like"/>
    <property type="match status" value="1"/>
</dbReference>
<name>A0AAU2HGD3_9ACTN</name>